<dbReference type="GO" id="GO:0005829">
    <property type="term" value="C:cytosol"/>
    <property type="evidence" value="ECO:0007669"/>
    <property type="project" value="TreeGrafter"/>
</dbReference>
<evidence type="ECO:0000259" key="11">
    <source>
        <dbReference type="SMART" id="SM00861"/>
    </source>
</evidence>
<dbReference type="PANTHER" id="PTHR43322">
    <property type="entry name" value="1-D-DEOXYXYLULOSE 5-PHOSPHATE SYNTHASE-RELATED"/>
    <property type="match status" value="1"/>
</dbReference>
<dbReference type="SMART" id="SM00861">
    <property type="entry name" value="Transket_pyr"/>
    <property type="match status" value="1"/>
</dbReference>
<dbReference type="PROSITE" id="PS00802">
    <property type="entry name" value="TRANSKETOLASE_2"/>
    <property type="match status" value="1"/>
</dbReference>
<evidence type="ECO:0000256" key="8">
    <source>
        <dbReference type="ARBA" id="ARBA00023052"/>
    </source>
</evidence>
<organism evidence="12 13">
    <name type="scientific">Actinokineospora terrae</name>
    <dbReference type="NCBI Taxonomy" id="155974"/>
    <lineage>
        <taxon>Bacteria</taxon>
        <taxon>Bacillati</taxon>
        <taxon>Actinomycetota</taxon>
        <taxon>Actinomycetes</taxon>
        <taxon>Pseudonocardiales</taxon>
        <taxon>Pseudonocardiaceae</taxon>
        <taxon>Actinokineospora</taxon>
    </lineage>
</organism>
<dbReference type="InterPro" id="IPR020826">
    <property type="entry name" value="Transketolase_BS"/>
</dbReference>
<evidence type="ECO:0000256" key="6">
    <source>
        <dbReference type="ARBA" id="ARBA00022842"/>
    </source>
</evidence>
<comment type="catalytic activity">
    <reaction evidence="10">
        <text>D-glyceraldehyde 3-phosphate + pyruvate + H(+) = 1-deoxy-D-xylulose 5-phosphate + CO2</text>
        <dbReference type="Rhea" id="RHEA:12605"/>
        <dbReference type="ChEBI" id="CHEBI:15361"/>
        <dbReference type="ChEBI" id="CHEBI:15378"/>
        <dbReference type="ChEBI" id="CHEBI:16526"/>
        <dbReference type="ChEBI" id="CHEBI:57792"/>
        <dbReference type="ChEBI" id="CHEBI:59776"/>
        <dbReference type="EC" id="2.2.1.7"/>
    </reaction>
</comment>
<keyword evidence="4 10" id="KW-0808">Transferase</keyword>
<dbReference type="InterPro" id="IPR029061">
    <property type="entry name" value="THDP-binding"/>
</dbReference>
<dbReference type="NCBIfam" id="NF003933">
    <property type="entry name" value="PRK05444.2-2"/>
    <property type="match status" value="1"/>
</dbReference>
<feature type="binding site" evidence="10">
    <location>
        <begin position="114"/>
        <end position="116"/>
    </location>
    <ligand>
        <name>thiamine diphosphate</name>
        <dbReference type="ChEBI" id="CHEBI:58937"/>
    </ligand>
</feature>
<evidence type="ECO:0000256" key="5">
    <source>
        <dbReference type="ARBA" id="ARBA00022723"/>
    </source>
</evidence>
<dbReference type="HAMAP" id="MF_00315">
    <property type="entry name" value="DXP_synth"/>
    <property type="match status" value="1"/>
</dbReference>
<feature type="binding site" evidence="10">
    <location>
        <position position="286"/>
    </location>
    <ligand>
        <name>thiamine diphosphate</name>
        <dbReference type="ChEBI" id="CHEBI:58937"/>
    </ligand>
</feature>
<evidence type="ECO:0000256" key="10">
    <source>
        <dbReference type="HAMAP-Rule" id="MF_00315"/>
    </source>
</evidence>
<evidence type="ECO:0000313" key="13">
    <source>
        <dbReference type="Proteomes" id="UP000199051"/>
    </source>
</evidence>
<evidence type="ECO:0000256" key="9">
    <source>
        <dbReference type="ARBA" id="ARBA00023229"/>
    </source>
</evidence>
<dbReference type="GO" id="GO:0016114">
    <property type="term" value="P:terpenoid biosynthetic process"/>
    <property type="evidence" value="ECO:0007669"/>
    <property type="project" value="UniProtKB-UniRule"/>
</dbReference>
<evidence type="ECO:0000256" key="1">
    <source>
        <dbReference type="ARBA" id="ARBA00004980"/>
    </source>
</evidence>
<dbReference type="GO" id="GO:0019288">
    <property type="term" value="P:isopentenyl diphosphate biosynthetic process, methylerythritol 4-phosphate pathway"/>
    <property type="evidence" value="ECO:0007669"/>
    <property type="project" value="TreeGrafter"/>
</dbReference>
<dbReference type="CDD" id="cd02007">
    <property type="entry name" value="TPP_DXS"/>
    <property type="match status" value="1"/>
</dbReference>
<comment type="pathway">
    <text evidence="1 10">Metabolic intermediate biosynthesis; 1-deoxy-D-xylulose 5-phosphate biosynthesis; 1-deoxy-D-xylulose 5-phosphate from D-glyceraldehyde 3-phosphate and pyruvate: step 1/1.</text>
</comment>
<comment type="function">
    <text evidence="10">Catalyzes the acyloin condensation reaction between C atoms 2 and 3 of pyruvate and glyceraldehyde 3-phosphate to yield 1-deoxy-D-xylulose-5-phosphate (DXP).</text>
</comment>
<keyword evidence="7 10" id="KW-0784">Thiamine biosynthesis</keyword>
<dbReference type="PANTHER" id="PTHR43322:SF5">
    <property type="entry name" value="1-DEOXY-D-XYLULOSE-5-PHOSPHATE SYNTHASE, CHLOROPLASTIC"/>
    <property type="match status" value="1"/>
</dbReference>
<dbReference type="SUPFAM" id="SSF52518">
    <property type="entry name" value="Thiamin diphosphate-binding fold (THDP-binding)"/>
    <property type="match status" value="2"/>
</dbReference>
<comment type="subunit">
    <text evidence="3 10">Homodimer.</text>
</comment>
<dbReference type="GO" id="GO:0030976">
    <property type="term" value="F:thiamine pyrophosphate binding"/>
    <property type="evidence" value="ECO:0007669"/>
    <property type="project" value="UniProtKB-UniRule"/>
</dbReference>
<accession>A0A1H9WAT5</accession>
<dbReference type="EC" id="2.2.1.7" evidence="10"/>
<dbReference type="Pfam" id="PF02779">
    <property type="entry name" value="Transket_pyr"/>
    <property type="match status" value="1"/>
</dbReference>
<reference evidence="13" key="1">
    <citation type="submission" date="2016-10" db="EMBL/GenBank/DDBJ databases">
        <authorList>
            <person name="Varghese N."/>
            <person name="Submissions S."/>
        </authorList>
    </citation>
    <scope>NUCLEOTIDE SEQUENCE [LARGE SCALE GENOMIC DNA]</scope>
    <source>
        <strain evidence="13">DSM 44260</strain>
    </source>
</reference>
<dbReference type="SUPFAM" id="SSF52922">
    <property type="entry name" value="TK C-terminal domain-like"/>
    <property type="match status" value="1"/>
</dbReference>
<evidence type="ECO:0000256" key="7">
    <source>
        <dbReference type="ARBA" id="ARBA00022977"/>
    </source>
</evidence>
<dbReference type="GO" id="GO:0008661">
    <property type="term" value="F:1-deoxy-D-xylulose-5-phosphate synthase activity"/>
    <property type="evidence" value="ECO:0007669"/>
    <property type="project" value="UniProtKB-UniRule"/>
</dbReference>
<dbReference type="InterPro" id="IPR009014">
    <property type="entry name" value="Transketo_C/PFOR_II"/>
</dbReference>
<dbReference type="STRING" id="155974.SAMN04487818_11020"/>
<feature type="binding site" evidence="10">
    <location>
        <position position="73"/>
    </location>
    <ligand>
        <name>thiamine diphosphate</name>
        <dbReference type="ChEBI" id="CHEBI:58937"/>
    </ligand>
</feature>
<dbReference type="Pfam" id="PF02780">
    <property type="entry name" value="Transketolase_C"/>
    <property type="match status" value="1"/>
</dbReference>
<proteinExistence type="inferred from homology"/>
<evidence type="ECO:0000256" key="3">
    <source>
        <dbReference type="ARBA" id="ARBA00011738"/>
    </source>
</evidence>
<dbReference type="GO" id="GO:0000287">
    <property type="term" value="F:magnesium ion binding"/>
    <property type="evidence" value="ECO:0007669"/>
    <property type="project" value="UniProtKB-UniRule"/>
</dbReference>
<keyword evidence="5 10" id="KW-0479">Metal-binding</keyword>
<dbReference type="Proteomes" id="UP000199051">
    <property type="component" value="Unassembled WGS sequence"/>
</dbReference>
<dbReference type="InterPro" id="IPR033248">
    <property type="entry name" value="Transketolase_C"/>
</dbReference>
<feature type="binding site" evidence="10">
    <location>
        <position position="175"/>
    </location>
    <ligand>
        <name>Mg(2+)</name>
        <dbReference type="ChEBI" id="CHEBI:18420"/>
    </ligand>
</feature>
<feature type="binding site" evidence="10">
    <location>
        <begin position="146"/>
        <end position="147"/>
    </location>
    <ligand>
        <name>thiamine diphosphate</name>
        <dbReference type="ChEBI" id="CHEBI:58937"/>
    </ligand>
</feature>
<sequence length="640" mass="68318">MTLLDSVHGPADLRRMTHEELDRLAVEVRSFLVDKVTRTGGHLGPNLGVVELTIALHRVFDSPADGLIFDVGHQAYVHKILTGRRDGFDELRQQDGISGYPSQAESEHDLVENSHASTALSYADGIAKAHELRGEKRTVVAVVGDGALTGGMCWEALNNIAAGTERSVVIVVNDNGRSYSPTIGGLADHLATLRLRPGYERALEGGKRVLQGTPVVGKPLYAALHAAKRGIKDVLSPQAMFEDLGLKYLGPVDGHDLEALEAALRRAKDFGGPVIVHAVTRKGNGYPLAENDELDQMHQTDPIDPVTGKPRKSKGTVWTSVFAEELAAIGAEREDVVAITAAMLRSTGLAPFAERFPERVFDVGIAEQHAITSAAGMAMGGLHPVVAIYSTFLNRAFDQMLMDVALHRQPVTVVLDRAGITGPDGASHHGMWDLSILGVIPGIHIAAPRDAATLREELREAVAIDDGPSVLRFPKATVGEDIPALERLGPVDVLRRDDCQDVLLVTVGSFAALGLAAAERLADQGIGVTVVDPRWVTPVPAELAGLASRHKLVVTVEDSGRHGGFGWALAAALRDADVDVPLRDLGIPNEFHAQGTRDEVLVRLGLTAQHIARRVTGWASDLIGTAAVAPSEQTESADRS</sequence>
<keyword evidence="8 10" id="KW-0786">Thiamine pyrophosphate</keyword>
<comment type="similarity">
    <text evidence="2 10">Belongs to the transketolase family. DXPS subfamily.</text>
</comment>
<dbReference type="RefSeq" id="WP_092782398.1">
    <property type="nucleotide sequence ID" value="NZ_FOGI01000010.1"/>
</dbReference>
<evidence type="ECO:0000313" key="12">
    <source>
        <dbReference type="EMBL" id="SES31028.1"/>
    </source>
</evidence>
<feature type="binding site" evidence="10">
    <location>
        <position position="145"/>
    </location>
    <ligand>
        <name>Mg(2+)</name>
        <dbReference type="ChEBI" id="CHEBI:18420"/>
    </ligand>
</feature>
<dbReference type="GO" id="GO:0009228">
    <property type="term" value="P:thiamine biosynthetic process"/>
    <property type="evidence" value="ECO:0007669"/>
    <property type="project" value="UniProtKB-UniRule"/>
</dbReference>
<dbReference type="PROSITE" id="PS00801">
    <property type="entry name" value="TRANSKETOLASE_1"/>
    <property type="match status" value="1"/>
</dbReference>
<keyword evidence="9 10" id="KW-0414">Isoprene biosynthesis</keyword>
<dbReference type="EMBL" id="FOGI01000010">
    <property type="protein sequence ID" value="SES31028.1"/>
    <property type="molecule type" value="Genomic_DNA"/>
</dbReference>
<dbReference type="Pfam" id="PF13292">
    <property type="entry name" value="DXP_synthase_N"/>
    <property type="match status" value="1"/>
</dbReference>
<keyword evidence="13" id="KW-1185">Reference proteome</keyword>
<feature type="domain" description="Transketolase-like pyrimidine-binding" evidence="11">
    <location>
        <begin position="316"/>
        <end position="480"/>
    </location>
</feature>
<name>A0A1H9WAT5_9PSEU</name>
<dbReference type="InterPro" id="IPR005477">
    <property type="entry name" value="Dxylulose-5-P_synthase"/>
</dbReference>
<dbReference type="CDD" id="cd07033">
    <property type="entry name" value="TPP_PYR_DXS_TK_like"/>
    <property type="match status" value="1"/>
</dbReference>
<feature type="binding site" evidence="10">
    <location>
        <position position="175"/>
    </location>
    <ligand>
        <name>thiamine diphosphate</name>
        <dbReference type="ChEBI" id="CHEBI:58937"/>
    </ligand>
</feature>
<dbReference type="Gene3D" id="3.40.50.970">
    <property type="match status" value="2"/>
</dbReference>
<dbReference type="InterPro" id="IPR049557">
    <property type="entry name" value="Transketolase_CS"/>
</dbReference>
<evidence type="ECO:0000256" key="2">
    <source>
        <dbReference type="ARBA" id="ARBA00011081"/>
    </source>
</evidence>
<feature type="binding site" evidence="10">
    <location>
        <position position="367"/>
    </location>
    <ligand>
        <name>thiamine diphosphate</name>
        <dbReference type="ChEBI" id="CHEBI:58937"/>
    </ligand>
</feature>
<protein>
    <recommendedName>
        <fullName evidence="10">1-deoxy-D-xylulose-5-phosphate synthase</fullName>
        <ecNumber evidence="10">2.2.1.7</ecNumber>
    </recommendedName>
    <alternativeName>
        <fullName evidence="10">1-deoxyxylulose-5-phosphate synthase</fullName>
        <shortName evidence="10">DXP synthase</shortName>
        <shortName evidence="10">DXPS</shortName>
    </alternativeName>
</protein>
<dbReference type="FunFam" id="3.40.50.970:FF:000005">
    <property type="entry name" value="1-deoxy-D-xylulose-5-phosphate synthase"/>
    <property type="match status" value="1"/>
</dbReference>
<dbReference type="AlphaFoldDB" id="A0A1H9WAT5"/>
<keyword evidence="6 10" id="KW-0460">Magnesium</keyword>
<dbReference type="NCBIfam" id="TIGR00204">
    <property type="entry name" value="dxs"/>
    <property type="match status" value="1"/>
</dbReference>
<comment type="cofactor">
    <cofactor evidence="10">
        <name>thiamine diphosphate</name>
        <dbReference type="ChEBI" id="CHEBI:58937"/>
    </cofactor>
    <text evidence="10">Binds 1 thiamine pyrophosphate per subunit.</text>
</comment>
<gene>
    <name evidence="10" type="primary">dxs</name>
    <name evidence="12" type="ORF">SAMN04487818_11020</name>
</gene>
<dbReference type="Gene3D" id="3.40.50.920">
    <property type="match status" value="1"/>
</dbReference>
<evidence type="ECO:0000256" key="4">
    <source>
        <dbReference type="ARBA" id="ARBA00022679"/>
    </source>
</evidence>
<dbReference type="UniPathway" id="UPA00064">
    <property type="reaction ID" value="UER00091"/>
</dbReference>
<dbReference type="InterPro" id="IPR005475">
    <property type="entry name" value="Transketolase-like_Pyr-bd"/>
</dbReference>
<comment type="cofactor">
    <cofactor evidence="10">
        <name>Mg(2+)</name>
        <dbReference type="ChEBI" id="CHEBI:18420"/>
    </cofactor>
    <text evidence="10">Binds 1 Mg(2+) ion per subunit.</text>
</comment>